<evidence type="ECO:0000256" key="1">
    <source>
        <dbReference type="ARBA" id="ARBA00004141"/>
    </source>
</evidence>
<dbReference type="GO" id="GO:0015086">
    <property type="term" value="F:cadmium ion transmembrane transporter activity"/>
    <property type="evidence" value="ECO:0007669"/>
    <property type="project" value="TreeGrafter"/>
</dbReference>
<dbReference type="GO" id="GO:0015093">
    <property type="term" value="F:ferrous iron transmembrane transporter activity"/>
    <property type="evidence" value="ECO:0007669"/>
    <property type="project" value="TreeGrafter"/>
</dbReference>
<comment type="caution">
    <text evidence="11">The sequence shown here is derived from an EMBL/GenBank/DDBJ whole genome shotgun (WGS) entry which is preliminary data.</text>
</comment>
<dbReference type="InterPro" id="IPR058533">
    <property type="entry name" value="Cation_efflux_TM"/>
</dbReference>
<dbReference type="OrthoDB" id="9813655at2"/>
<evidence type="ECO:0000256" key="4">
    <source>
        <dbReference type="ARBA" id="ARBA00022692"/>
    </source>
</evidence>
<dbReference type="GO" id="GO:0005886">
    <property type="term" value="C:plasma membrane"/>
    <property type="evidence" value="ECO:0007669"/>
    <property type="project" value="TreeGrafter"/>
</dbReference>
<evidence type="ECO:0000313" key="12">
    <source>
        <dbReference type="Proteomes" id="UP000269198"/>
    </source>
</evidence>
<dbReference type="PANTHER" id="PTHR43840:SF15">
    <property type="entry name" value="MITOCHONDRIAL METAL TRANSPORTER 1-RELATED"/>
    <property type="match status" value="1"/>
</dbReference>
<evidence type="ECO:0000256" key="3">
    <source>
        <dbReference type="ARBA" id="ARBA00022448"/>
    </source>
</evidence>
<accession>A0A3N0EGB7</accession>
<dbReference type="InterPro" id="IPR050291">
    <property type="entry name" value="CDF_Transporter"/>
</dbReference>
<keyword evidence="6 8" id="KW-0472">Membrane</keyword>
<dbReference type="PANTHER" id="PTHR43840">
    <property type="entry name" value="MITOCHONDRIAL METAL TRANSPORTER 1-RELATED"/>
    <property type="match status" value="1"/>
</dbReference>
<protein>
    <submittedName>
        <fullName evidence="11">Cation transporter</fullName>
    </submittedName>
</protein>
<organism evidence="11 12">
    <name type="scientific">Halostreptopolyspora alba</name>
    <dbReference type="NCBI Taxonomy" id="2487137"/>
    <lineage>
        <taxon>Bacteria</taxon>
        <taxon>Bacillati</taxon>
        <taxon>Actinomycetota</taxon>
        <taxon>Actinomycetes</taxon>
        <taxon>Streptosporangiales</taxon>
        <taxon>Nocardiopsidaceae</taxon>
        <taxon>Halostreptopolyspora</taxon>
    </lineage>
</organism>
<dbReference type="NCBIfam" id="TIGR01297">
    <property type="entry name" value="CDF"/>
    <property type="match status" value="1"/>
</dbReference>
<dbReference type="Pfam" id="PF16916">
    <property type="entry name" value="ZT_dimer"/>
    <property type="match status" value="1"/>
</dbReference>
<gene>
    <name evidence="11" type="ORF">EFW17_03495</name>
</gene>
<evidence type="ECO:0000256" key="5">
    <source>
        <dbReference type="ARBA" id="ARBA00022989"/>
    </source>
</evidence>
<feature type="transmembrane region" description="Helical" evidence="8">
    <location>
        <begin position="90"/>
        <end position="108"/>
    </location>
</feature>
<evidence type="ECO:0000256" key="6">
    <source>
        <dbReference type="ARBA" id="ARBA00023136"/>
    </source>
</evidence>
<comment type="similarity">
    <text evidence="2">Belongs to the cation diffusion facilitator (CDF) transporter (TC 2.A.4) family.</text>
</comment>
<keyword evidence="12" id="KW-1185">Reference proteome</keyword>
<dbReference type="GO" id="GO:0006882">
    <property type="term" value="P:intracellular zinc ion homeostasis"/>
    <property type="evidence" value="ECO:0007669"/>
    <property type="project" value="TreeGrafter"/>
</dbReference>
<keyword evidence="5 8" id="KW-1133">Transmembrane helix</keyword>
<keyword evidence="4 8" id="KW-0812">Transmembrane</keyword>
<feature type="transmembrane region" description="Helical" evidence="8">
    <location>
        <begin position="59"/>
        <end position="84"/>
    </location>
</feature>
<dbReference type="GO" id="GO:0015341">
    <property type="term" value="F:zinc efflux antiporter activity"/>
    <property type="evidence" value="ECO:0007669"/>
    <property type="project" value="TreeGrafter"/>
</dbReference>
<feature type="transmembrane region" description="Helical" evidence="8">
    <location>
        <begin position="157"/>
        <end position="177"/>
    </location>
</feature>
<evidence type="ECO:0000259" key="9">
    <source>
        <dbReference type="Pfam" id="PF01545"/>
    </source>
</evidence>
<dbReference type="SUPFAM" id="SSF161111">
    <property type="entry name" value="Cation efflux protein transmembrane domain-like"/>
    <property type="match status" value="1"/>
</dbReference>
<dbReference type="SUPFAM" id="SSF160240">
    <property type="entry name" value="Cation efflux protein cytoplasmic domain-like"/>
    <property type="match status" value="1"/>
</dbReference>
<dbReference type="Pfam" id="PF01545">
    <property type="entry name" value="Cation_efflux"/>
    <property type="match status" value="1"/>
</dbReference>
<feature type="transmembrane region" description="Helical" evidence="8">
    <location>
        <begin position="128"/>
        <end position="145"/>
    </location>
</feature>
<evidence type="ECO:0000259" key="10">
    <source>
        <dbReference type="Pfam" id="PF16916"/>
    </source>
</evidence>
<dbReference type="InterPro" id="IPR027470">
    <property type="entry name" value="Cation_efflux_CTD"/>
</dbReference>
<feature type="region of interest" description="Disordered" evidence="7">
    <location>
        <begin position="1"/>
        <end position="20"/>
    </location>
</feature>
<name>A0A3N0EGB7_9ACTN</name>
<evidence type="ECO:0000313" key="11">
    <source>
        <dbReference type="EMBL" id="RNL86940.1"/>
    </source>
</evidence>
<dbReference type="InterPro" id="IPR027469">
    <property type="entry name" value="Cation_efflux_TMD_sf"/>
</dbReference>
<proteinExistence type="inferred from homology"/>
<dbReference type="InterPro" id="IPR036837">
    <property type="entry name" value="Cation_efflux_CTD_sf"/>
</dbReference>
<feature type="domain" description="Cation efflux protein transmembrane" evidence="9">
    <location>
        <begin position="62"/>
        <end position="252"/>
    </location>
</feature>
<evidence type="ECO:0000256" key="8">
    <source>
        <dbReference type="SAM" id="Phobius"/>
    </source>
</evidence>
<evidence type="ECO:0000256" key="2">
    <source>
        <dbReference type="ARBA" id="ARBA00008114"/>
    </source>
</evidence>
<dbReference type="AlphaFoldDB" id="A0A3N0EGB7"/>
<sequence length="347" mass="36266">MDTRHDHHEHNGHGHGHRHRGAVGAVLARLRHSFTPHSHDAADRFDSALEANRLGVRTLAWSFLALMATAGLQAGAVALTASVALLGDTIHNFADALTALPVGAALLLGRRAATRRFTYGLGRAEDLAGILVVALIAASAAAAGYEALHRLADPQPVSYVWAVAAAGAIGFAGNELVARWRIRVGRRIGSAALVADGAHARADGFTSLAVVGGAAGVGLGFPMADPLIGLAITIAIAFVGYGAARQVGARLMDAVDPHLVRSAEDAARTVEGVADVGDVRMRWIGHSLRAELSVAVAADLDMARAHRIAHQVEHAVLHAVPRMRAAVVHTEPEHQAETAHAELAHHH</sequence>
<reference evidence="11 12" key="1">
    <citation type="submission" date="2018-11" db="EMBL/GenBank/DDBJ databases">
        <title>The genome draft of YIM 96095.</title>
        <authorList>
            <person name="Tang S.-K."/>
            <person name="Chunyu W.-X."/>
            <person name="Feng Y.-Z."/>
        </authorList>
    </citation>
    <scope>NUCLEOTIDE SEQUENCE [LARGE SCALE GENOMIC DNA]</scope>
    <source>
        <strain evidence="11 12">YIM 96095</strain>
    </source>
</reference>
<feature type="transmembrane region" description="Helical" evidence="8">
    <location>
        <begin position="198"/>
        <end position="221"/>
    </location>
</feature>
<dbReference type="Gene3D" id="1.20.1510.10">
    <property type="entry name" value="Cation efflux protein transmembrane domain"/>
    <property type="match status" value="1"/>
</dbReference>
<dbReference type="Gene3D" id="3.30.70.1350">
    <property type="entry name" value="Cation efflux protein, cytoplasmic domain"/>
    <property type="match status" value="1"/>
</dbReference>
<dbReference type="Proteomes" id="UP000269198">
    <property type="component" value="Unassembled WGS sequence"/>
</dbReference>
<dbReference type="RefSeq" id="WP_123199768.1">
    <property type="nucleotide sequence ID" value="NZ_RJMB01000002.1"/>
</dbReference>
<keyword evidence="3" id="KW-0813">Transport</keyword>
<comment type="subcellular location">
    <subcellularLocation>
        <location evidence="1">Membrane</location>
        <topology evidence="1">Multi-pass membrane protein</topology>
    </subcellularLocation>
</comment>
<feature type="transmembrane region" description="Helical" evidence="8">
    <location>
        <begin position="227"/>
        <end position="244"/>
    </location>
</feature>
<feature type="compositionally biased region" description="Basic and acidic residues" evidence="7">
    <location>
        <begin position="1"/>
        <end position="12"/>
    </location>
</feature>
<feature type="domain" description="Cation efflux protein cytoplasmic" evidence="10">
    <location>
        <begin position="260"/>
        <end position="333"/>
    </location>
</feature>
<dbReference type="EMBL" id="RJMB01000002">
    <property type="protein sequence ID" value="RNL86940.1"/>
    <property type="molecule type" value="Genomic_DNA"/>
</dbReference>
<dbReference type="InterPro" id="IPR002524">
    <property type="entry name" value="Cation_efflux"/>
</dbReference>
<evidence type="ECO:0000256" key="7">
    <source>
        <dbReference type="SAM" id="MobiDB-lite"/>
    </source>
</evidence>